<dbReference type="STRING" id="697581.TCARB_0420"/>
<feature type="transmembrane region" description="Helical" evidence="5">
    <location>
        <begin position="252"/>
        <end position="269"/>
    </location>
</feature>
<evidence type="ECO:0000256" key="4">
    <source>
        <dbReference type="ARBA" id="ARBA00023136"/>
    </source>
</evidence>
<keyword evidence="3 5" id="KW-1133">Transmembrane helix</keyword>
<keyword evidence="4 5" id="KW-0472">Membrane</keyword>
<accession>A0A3G1A4M3</accession>
<dbReference type="CDD" id="cd16914">
    <property type="entry name" value="EcfT"/>
    <property type="match status" value="1"/>
</dbReference>
<feature type="transmembrane region" description="Helical" evidence="5">
    <location>
        <begin position="46"/>
        <end position="64"/>
    </location>
</feature>
<evidence type="ECO:0000256" key="5">
    <source>
        <dbReference type="SAM" id="Phobius"/>
    </source>
</evidence>
<feature type="transmembrane region" description="Helical" evidence="5">
    <location>
        <begin position="70"/>
        <end position="88"/>
    </location>
</feature>
<dbReference type="PANTHER" id="PTHR33514:SF13">
    <property type="entry name" value="PROTEIN ABCI12, CHLOROPLASTIC"/>
    <property type="match status" value="1"/>
</dbReference>
<dbReference type="GeneID" id="25405877"/>
<dbReference type="EMBL" id="CP007493">
    <property type="protein sequence ID" value="AJB41492.1"/>
    <property type="molecule type" value="Genomic_DNA"/>
</dbReference>
<dbReference type="KEGG" id="tcb:TCARB_0420"/>
<dbReference type="PANTHER" id="PTHR33514">
    <property type="entry name" value="PROTEIN ABCI12, CHLOROPLASTIC"/>
    <property type="match status" value="1"/>
</dbReference>
<dbReference type="Pfam" id="PF02361">
    <property type="entry name" value="CbiQ"/>
    <property type="match status" value="1"/>
</dbReference>
<evidence type="ECO:0000313" key="6">
    <source>
        <dbReference type="EMBL" id="AJB41492.1"/>
    </source>
</evidence>
<dbReference type="GO" id="GO:0005886">
    <property type="term" value="C:plasma membrane"/>
    <property type="evidence" value="ECO:0007669"/>
    <property type="project" value="UniProtKB-ARBA"/>
</dbReference>
<dbReference type="AlphaFoldDB" id="A0A3G1A4M3"/>
<evidence type="ECO:0000313" key="7">
    <source>
        <dbReference type="Proteomes" id="UP000266720"/>
    </source>
</evidence>
<reference evidence="7" key="1">
    <citation type="book" date="2010" name="EXTREMOPHILES" publisher="0:0-0">
        <title>Complete genome sequences of ten hyperthermophilic archaea reveal their metabolic capabilities and possible ecological roles.</title>
        <editorList>
            <person name="?"/>
        </editorList>
        <authorList>
            <person name="Ravin N.V."/>
            <person name="Mardanov A.V."/>
            <person name="Bonch-Osmolovskaya E.A."/>
            <person name="Skryabin K.G."/>
        </authorList>
    </citation>
    <scope>NUCLEOTIDE SEQUENCE [LARGE SCALE GENOMIC DNA]</scope>
    <source>
        <strain evidence="7">1505</strain>
    </source>
</reference>
<gene>
    <name evidence="6" type="ORF">TCARB_0420</name>
</gene>
<comment type="subcellular location">
    <subcellularLocation>
        <location evidence="1">Membrane</location>
        <topology evidence="1">Multi-pass membrane protein</topology>
    </subcellularLocation>
</comment>
<dbReference type="Proteomes" id="UP000266720">
    <property type="component" value="Chromosome"/>
</dbReference>
<dbReference type="RefSeq" id="WP_020962993.1">
    <property type="nucleotide sequence ID" value="NZ_CP007493.1"/>
</dbReference>
<evidence type="ECO:0000256" key="3">
    <source>
        <dbReference type="ARBA" id="ARBA00022989"/>
    </source>
</evidence>
<name>A0A3G1A4M3_9CREN</name>
<keyword evidence="2 5" id="KW-0812">Transmembrane</keyword>
<feature type="transmembrane region" description="Helical" evidence="5">
    <location>
        <begin position="128"/>
        <end position="146"/>
    </location>
</feature>
<proteinExistence type="predicted"/>
<feature type="transmembrane region" description="Helical" evidence="5">
    <location>
        <begin position="20"/>
        <end position="39"/>
    </location>
</feature>
<evidence type="ECO:0000256" key="2">
    <source>
        <dbReference type="ARBA" id="ARBA00022692"/>
    </source>
</evidence>
<dbReference type="GeneID" id="16573992"/>
<protein>
    <submittedName>
        <fullName evidence="6">Cobalt transport protein</fullName>
    </submittedName>
</protein>
<dbReference type="InterPro" id="IPR003339">
    <property type="entry name" value="ABC/ECF_trnsptr_transmembrane"/>
</dbReference>
<organism evidence="6 7">
    <name type="scientific">Thermofilum adornatum 1505</name>
    <dbReference type="NCBI Taxonomy" id="697581"/>
    <lineage>
        <taxon>Archaea</taxon>
        <taxon>Thermoproteota</taxon>
        <taxon>Thermoprotei</taxon>
        <taxon>Thermofilales</taxon>
        <taxon>Thermofilaceae</taxon>
        <taxon>Thermofilum</taxon>
    </lineage>
</organism>
<feature type="transmembrane region" description="Helical" evidence="5">
    <location>
        <begin position="158"/>
        <end position="179"/>
    </location>
</feature>
<sequence>MPTILGELTGFEAKNNVYMSLHPVIKILVPLFFSLDVLLIKNIHSALILVFLVFATLLFAGVPLRILKGFLILITSISIFIVLSFILFTNVPGNKLFEYTLLQVNAEKGTLVWKISITDSALIKAGMFIFRILAMIFTATLFVATVSDRDIVWGLRDLHLPLGFSVAVSLFFRGISLFLEDFKVIREAMMSRGVDFEKTSLSKKFMLYVNALIPLVSLMINRSYEVSLALESKGISPWTKSKRHRKLAFRRVDLAVFVLGFAQLLIFGVI</sequence>
<evidence type="ECO:0000256" key="1">
    <source>
        <dbReference type="ARBA" id="ARBA00004141"/>
    </source>
</evidence>